<comment type="caution">
    <text evidence="3">The sequence shown here is derived from an EMBL/GenBank/DDBJ whole genome shotgun (WGS) entry which is preliminary data.</text>
</comment>
<organism evidence="3 4">
    <name type="scientific">Wickerhamiella sorbophila</name>
    <dbReference type="NCBI Taxonomy" id="45607"/>
    <lineage>
        <taxon>Eukaryota</taxon>
        <taxon>Fungi</taxon>
        <taxon>Dikarya</taxon>
        <taxon>Ascomycota</taxon>
        <taxon>Saccharomycotina</taxon>
        <taxon>Dipodascomycetes</taxon>
        <taxon>Dipodascales</taxon>
        <taxon>Trichomonascaceae</taxon>
        <taxon>Wickerhamiella</taxon>
    </lineage>
</organism>
<evidence type="ECO:0000256" key="1">
    <source>
        <dbReference type="ARBA" id="ARBA00022468"/>
    </source>
</evidence>
<dbReference type="InterPro" id="IPR008936">
    <property type="entry name" value="Rho_GTPase_activation_prot"/>
</dbReference>
<gene>
    <name evidence="3" type="ORF">B9G98_04019</name>
</gene>
<dbReference type="RefSeq" id="XP_024666344.1">
    <property type="nucleotide sequence ID" value="XM_024810576.1"/>
</dbReference>
<dbReference type="SMART" id="SM00323">
    <property type="entry name" value="RasGAP"/>
    <property type="match status" value="1"/>
</dbReference>
<dbReference type="Gene3D" id="1.10.506.10">
    <property type="entry name" value="GTPase Activation - p120gap, domain 1"/>
    <property type="match status" value="1"/>
</dbReference>
<dbReference type="Proteomes" id="UP000238350">
    <property type="component" value="Unassembled WGS sequence"/>
</dbReference>
<sequence>MRNFDYFVTPKLIETILPVLPHSTRQTAQMARLEKNVQLYREFLISSVQRGLFESVLADLIVLIEKTCLDTGYRVDLPTTWTQMGSAHPTSAAGKESLVYVVGSLGLLADCIVLAICVELMYSSETKLVREPFMDVWQEMKKSNLFESAAFFHRAFRLINILGDDITPLRSLPPKLCHKILKTIMRISPQTALAAFVLAPKETLRTSGFVVEMLTEYTRLITYFLWQTNPKEVTEYVDEAYRRSLPKPGTGKGMPPLQHDRVYIDADYRFDLLATMGPSSDRMAQVLDKTRHLLMQTPTTTQQQLLLYFLLKNLHGNLILAPNVKDEWPIQTLRSAEELYRYVKQNVRYSNNVSWNYNYLTLSALLLVIPFDDHRPLGTMSYNPVEFSQLWREKLEMLDSPEKSTRQCAVLYFTNLSGLVWLGCQNLENAKRYEHVARWMVDIYPKIKAELFDFDDRGRLRAIRGSKVVLSRFLLFYSMWNPEELINDCKGLFDVSPGALHSLLSCILFAHTIGAPSIWATLRLWEDEIIRLLELYALDSSEREEISQRGLVLVYGLTLFIRSSRFAQRIKRENTLRLMEALVRLMKSQISILLDKTMEFMICTMKFLSQGDSLNESAEFFGRVYELISGLMAHQTSNLLKATVHEDLSDRIDHFAKFMQLRLEAGSRLYELGIKRATRLDASSATELRAAVLRCLCTADHRTVMRALDCLRILHKGMSMGMVECYDETQTSNMASDYALVTEIVHSDAYQLQSAAVAHKCMINFLKAVESPGATLQILYDSLMITWRQMLEDLDHTKELDPDAQRRMMILHKFIFIMHTMWLNDRNPELQQRSEDRLYEMVKLVLSPNHYARDLTFSCLSLRLGLQSEYLNRILQLIGKVASTELIDNYQNSTLDKHVLLASLTRLVASAQQMIEHIYNDTSNMRVVIDDSIVQVTDRVLKTAPPIFFEAPATIVPSLERVLGTVISIGKYDDLFMTKKTVLVGSLLKTLFDIIEKLSDHYFSRAEELAPTIAKALDALTDGYSFDIAPEGPTPEQYENFLKLIKSVDSFRTKLSVTTDSDQGAITRNIFQHSLTNLFSSNIELAYLVLFDDAFLADADLRIGLYNAFAISVEEEQDTFVQMASKYAKLGDYLLENREVLFAMCDTCSPTDAESLAELLVLFFDGRNHAFEVVQAVARLEISRQKDCCDTFRQNSVLTKTVITYMAMKMSDFLTARLKPVVNRILKSRYVFLNRKGDKSDALMQCRNFVSDLEAHQDEIPMVARKFARFIYNAVEDRSEGYGLVALNNIFLLRCVCPAIVSPDRYEMMERPPLGGVLTSLLHSANSIQKYCSHSSPDTDLRDRMRNFFLRMIDVDPEYREDATLPNISHTNLDQVNFSLHLYLYRHVHEIRSACLSSVDFDMEKFTTIHRTLGRPTSISLLNTKRRRSKAWSARSGSTRQFSRSDSVSEQTMPSIKTYMGLPCFILSADMSVAHKNLVLSRFVSFQQQVNDEFTQYCMLQDLTLPSITFEHWIALSDVVYDAMPSEFMSRFKNVVLNLPYNIAHLSRDRRILSHPLKAYTYKTYYDMDISVMEELEVRDITLQYAHDFSTATSFERITVQHHGELLQFDIHVGKEAVHMRYQGMDFTSMDVVPLKRVHLDKMNFRIRLQANQGSFATTYVIEQQPSLYRKISSLKTRAQNHRKCENHVMHSAYSDHTGALMFLALVDLCDTESPIWAPAYKLWTALSASMGVRMGPGMISGTPHIIRKMQVRAVAAASKHLVKVHPDTSGIVRMFTKMLLSDHSDLHAASRVVAPWLSHLARVSLGQDKEVDALLVAMFGKMCESQRSCQVLCFSLLPHIERSETATILLADALMAFIVHRRMRGETTPEWVIASVASVVSPSITENIFKHILALTNVDVGYEITNWNSHPNWFEIEVELTFLSYVRIDASNLDESLPLFLMVILGYSGVGPYQLRLAQHRNFLNVVDALMSLPGLDDFATRRLKSLWDELHTPRCQTLFAIQDETKDSSYNSLTDFTFHQAEQLGRLVYELYSTGAIIFRPVHELRRISQNAMLKLSKVVFPAFQRRCIFGLCVVHRFEVSDETYQGLIDLLLTVLRDCKSPETLLTYCKAIFMALSKLILGVSRSSPYKPTLKIFILSFLWHHILPAYPEALPMFTSYMLINDYAGEIDSEQERLELLVKDFEPHFGAWWNKHLVAPVPTAENLAIIVNDLFIFGLQHSDSQNVAMAAVETVSYQITSRDWRRQTITPTLWLPFAATMFLVCQDVNKLQTIPVLTNFKKGEALMDNETILEEMTKCLASYLNKATPNTIVTLAQCCSLTGHTSSMSFMHAGPRLLNLLSYVENADVISLICPLLRPTMLRLLELDDPEMNARVLEWTQKLVKPRPDKNWGAQLHEILTSSGFGYLVDENLNLLPEKPHYKITEEIRESLIGLCDSFFSALEVFKNK</sequence>
<protein>
    <submittedName>
        <fullName evidence="3">Inhibitory regulator protein IRA1</fullName>
    </submittedName>
</protein>
<feature type="domain" description="Ras-GAP" evidence="2">
    <location>
        <begin position="1152"/>
        <end position="1333"/>
    </location>
</feature>
<dbReference type="EMBL" id="NDIQ01000022">
    <property type="protein sequence ID" value="PRT56399.1"/>
    <property type="molecule type" value="Genomic_DNA"/>
</dbReference>
<evidence type="ECO:0000313" key="3">
    <source>
        <dbReference type="EMBL" id="PRT56399.1"/>
    </source>
</evidence>
<dbReference type="InterPro" id="IPR039360">
    <property type="entry name" value="Ras_GTPase"/>
</dbReference>
<dbReference type="GO" id="GO:0005096">
    <property type="term" value="F:GTPase activator activity"/>
    <property type="evidence" value="ECO:0007669"/>
    <property type="project" value="UniProtKB-KW"/>
</dbReference>
<dbReference type="InterPro" id="IPR016024">
    <property type="entry name" value="ARM-type_fold"/>
</dbReference>
<evidence type="ECO:0000259" key="2">
    <source>
        <dbReference type="PROSITE" id="PS50018"/>
    </source>
</evidence>
<dbReference type="GeneID" id="36517767"/>
<keyword evidence="1" id="KW-0343">GTPase activation</keyword>
<dbReference type="SUPFAM" id="SSF48350">
    <property type="entry name" value="GTPase activation domain, GAP"/>
    <property type="match status" value="1"/>
</dbReference>
<dbReference type="SUPFAM" id="SSF48371">
    <property type="entry name" value="ARM repeat"/>
    <property type="match status" value="1"/>
</dbReference>
<dbReference type="PROSITE" id="PS50018">
    <property type="entry name" value="RAS_GTPASE_ACTIV_2"/>
    <property type="match status" value="1"/>
</dbReference>
<proteinExistence type="predicted"/>
<dbReference type="STRING" id="45607.A0A2T0FN59"/>
<evidence type="ECO:0000313" key="4">
    <source>
        <dbReference type="Proteomes" id="UP000238350"/>
    </source>
</evidence>
<dbReference type="PANTHER" id="PTHR10194">
    <property type="entry name" value="RAS GTPASE-ACTIVATING PROTEINS"/>
    <property type="match status" value="1"/>
</dbReference>
<reference evidence="3 4" key="1">
    <citation type="submission" date="2017-04" db="EMBL/GenBank/DDBJ databases">
        <title>Genome sequencing of [Candida] sorbophila.</title>
        <authorList>
            <person name="Ahn J.O."/>
        </authorList>
    </citation>
    <scope>NUCLEOTIDE SEQUENCE [LARGE SCALE GENOMIC DNA]</scope>
    <source>
        <strain evidence="3 4">DS02</strain>
    </source>
</reference>
<dbReference type="OrthoDB" id="28245at2759"/>
<keyword evidence="4" id="KW-1185">Reference proteome</keyword>
<accession>A0A2T0FN59</accession>
<dbReference type="InterPro" id="IPR001936">
    <property type="entry name" value="RasGAP_dom"/>
</dbReference>
<name>A0A2T0FN59_9ASCO</name>